<keyword evidence="2" id="KW-1185">Reference proteome</keyword>
<protein>
    <submittedName>
        <fullName evidence="1">Uncharacterized protein</fullName>
    </submittedName>
</protein>
<dbReference type="Proteomes" id="UP000054477">
    <property type="component" value="Unassembled WGS sequence"/>
</dbReference>
<evidence type="ECO:0000313" key="2">
    <source>
        <dbReference type="Proteomes" id="UP000054477"/>
    </source>
</evidence>
<proteinExistence type="predicted"/>
<gene>
    <name evidence="1" type="ORF">K443DRAFT_162876</name>
</gene>
<dbReference type="HOGENOM" id="CLU_2237010_0_0_1"/>
<reference evidence="2" key="2">
    <citation type="submission" date="2015-01" db="EMBL/GenBank/DDBJ databases">
        <title>Evolutionary Origins and Diversification of the Mycorrhizal Mutualists.</title>
        <authorList>
            <consortium name="DOE Joint Genome Institute"/>
            <consortium name="Mycorrhizal Genomics Consortium"/>
            <person name="Kohler A."/>
            <person name="Kuo A."/>
            <person name="Nagy L.G."/>
            <person name="Floudas D."/>
            <person name="Copeland A."/>
            <person name="Barry K.W."/>
            <person name="Cichocki N."/>
            <person name="Veneault-Fourrey C."/>
            <person name="LaButti K."/>
            <person name="Lindquist E.A."/>
            <person name="Lipzen A."/>
            <person name="Lundell T."/>
            <person name="Morin E."/>
            <person name="Murat C."/>
            <person name="Riley R."/>
            <person name="Ohm R."/>
            <person name="Sun H."/>
            <person name="Tunlid A."/>
            <person name="Henrissat B."/>
            <person name="Grigoriev I.V."/>
            <person name="Hibbett D.S."/>
            <person name="Martin F."/>
        </authorList>
    </citation>
    <scope>NUCLEOTIDE SEQUENCE [LARGE SCALE GENOMIC DNA]</scope>
    <source>
        <strain evidence="2">LaAM-08-1</strain>
    </source>
</reference>
<evidence type="ECO:0000313" key="1">
    <source>
        <dbReference type="EMBL" id="KIJ99622.1"/>
    </source>
</evidence>
<accession>A0A0C9XUM1</accession>
<dbReference type="AlphaFoldDB" id="A0A0C9XUM1"/>
<organism evidence="1 2">
    <name type="scientific">Laccaria amethystina LaAM-08-1</name>
    <dbReference type="NCBI Taxonomy" id="1095629"/>
    <lineage>
        <taxon>Eukaryota</taxon>
        <taxon>Fungi</taxon>
        <taxon>Dikarya</taxon>
        <taxon>Basidiomycota</taxon>
        <taxon>Agaricomycotina</taxon>
        <taxon>Agaricomycetes</taxon>
        <taxon>Agaricomycetidae</taxon>
        <taxon>Agaricales</taxon>
        <taxon>Agaricineae</taxon>
        <taxon>Hydnangiaceae</taxon>
        <taxon>Laccaria</taxon>
    </lineage>
</organism>
<dbReference type="EMBL" id="KN838643">
    <property type="protein sequence ID" value="KIJ99622.1"/>
    <property type="molecule type" value="Genomic_DNA"/>
</dbReference>
<sequence length="105" mass="11837">MNPRRCLVLQRTTLILASQGKSRAESYYEVLGNSTQGAERICVHREWSQPYEKTPCKVSAPLNWSSDEKVVSRGSGCLFRRIRDVVGGLARSHLSAQVCREDLKN</sequence>
<reference evidence="1 2" key="1">
    <citation type="submission" date="2014-04" db="EMBL/GenBank/DDBJ databases">
        <authorList>
            <consortium name="DOE Joint Genome Institute"/>
            <person name="Kuo A."/>
            <person name="Kohler A."/>
            <person name="Nagy L.G."/>
            <person name="Floudas D."/>
            <person name="Copeland A."/>
            <person name="Barry K.W."/>
            <person name="Cichocki N."/>
            <person name="Veneault-Fourrey C."/>
            <person name="LaButti K."/>
            <person name="Lindquist E.A."/>
            <person name="Lipzen A."/>
            <person name="Lundell T."/>
            <person name="Morin E."/>
            <person name="Murat C."/>
            <person name="Sun H."/>
            <person name="Tunlid A."/>
            <person name="Henrissat B."/>
            <person name="Grigoriev I.V."/>
            <person name="Hibbett D.S."/>
            <person name="Martin F."/>
            <person name="Nordberg H.P."/>
            <person name="Cantor M.N."/>
            <person name="Hua S.X."/>
        </authorList>
    </citation>
    <scope>NUCLEOTIDE SEQUENCE [LARGE SCALE GENOMIC DNA]</scope>
    <source>
        <strain evidence="1 2">LaAM-08-1</strain>
    </source>
</reference>
<name>A0A0C9XUM1_9AGAR</name>